<protein>
    <submittedName>
        <fullName evidence="2">Uncharacterized protein</fullName>
    </submittedName>
</protein>
<name>A0A6V8K8Y7_9ACTN</name>
<gene>
    <name evidence="2" type="ORF">Phou_029480</name>
</gene>
<keyword evidence="3" id="KW-1185">Reference proteome</keyword>
<evidence type="ECO:0000313" key="2">
    <source>
        <dbReference type="EMBL" id="GFJ78768.1"/>
    </source>
</evidence>
<comment type="caution">
    <text evidence="2">The sequence shown here is derived from an EMBL/GenBank/DDBJ whole genome shotgun (WGS) entry which is preliminary data.</text>
</comment>
<dbReference type="AlphaFoldDB" id="A0A6V8K8Y7"/>
<accession>A0A6V8K8Y7</accession>
<evidence type="ECO:0000256" key="1">
    <source>
        <dbReference type="SAM" id="MobiDB-lite"/>
    </source>
</evidence>
<sequence>MTHRNLAGKIPVDRAAARRREQLLQLSHELLHLLRIVGVGRLGTRESEAERDIRHVTNGTPGPGLTPCPRCQLRVKPG</sequence>
<reference evidence="2 3" key="1">
    <citation type="submission" date="2020-03" db="EMBL/GenBank/DDBJ databases">
        <title>Whole genome shotgun sequence of Phytohabitans houttuyneae NBRC 108639.</title>
        <authorList>
            <person name="Komaki H."/>
            <person name="Tamura T."/>
        </authorList>
    </citation>
    <scope>NUCLEOTIDE SEQUENCE [LARGE SCALE GENOMIC DNA]</scope>
    <source>
        <strain evidence="2 3">NBRC 108639</strain>
    </source>
</reference>
<organism evidence="2 3">
    <name type="scientific">Phytohabitans houttuyneae</name>
    <dbReference type="NCBI Taxonomy" id="1076126"/>
    <lineage>
        <taxon>Bacteria</taxon>
        <taxon>Bacillati</taxon>
        <taxon>Actinomycetota</taxon>
        <taxon>Actinomycetes</taxon>
        <taxon>Micromonosporales</taxon>
        <taxon>Micromonosporaceae</taxon>
    </lineage>
</organism>
<evidence type="ECO:0000313" key="3">
    <source>
        <dbReference type="Proteomes" id="UP000482800"/>
    </source>
</evidence>
<reference evidence="2 3" key="2">
    <citation type="submission" date="2020-03" db="EMBL/GenBank/DDBJ databases">
        <authorList>
            <person name="Ichikawa N."/>
            <person name="Kimura A."/>
            <person name="Kitahashi Y."/>
            <person name="Uohara A."/>
        </authorList>
    </citation>
    <scope>NUCLEOTIDE SEQUENCE [LARGE SCALE GENOMIC DNA]</scope>
    <source>
        <strain evidence="2 3">NBRC 108639</strain>
    </source>
</reference>
<feature type="region of interest" description="Disordered" evidence="1">
    <location>
        <begin position="47"/>
        <end position="68"/>
    </location>
</feature>
<proteinExistence type="predicted"/>
<dbReference type="Proteomes" id="UP000482800">
    <property type="component" value="Unassembled WGS sequence"/>
</dbReference>
<dbReference type="EMBL" id="BLPF01000001">
    <property type="protein sequence ID" value="GFJ78768.1"/>
    <property type="molecule type" value="Genomic_DNA"/>
</dbReference>